<dbReference type="GO" id="GO:0004497">
    <property type="term" value="F:monooxygenase activity"/>
    <property type="evidence" value="ECO:0007669"/>
    <property type="project" value="UniProtKB-KW"/>
</dbReference>
<dbReference type="GO" id="GO:0020037">
    <property type="term" value="F:heme binding"/>
    <property type="evidence" value="ECO:0007669"/>
    <property type="project" value="InterPro"/>
</dbReference>
<dbReference type="InterPro" id="IPR017972">
    <property type="entry name" value="Cyt_P450_CS"/>
</dbReference>
<evidence type="ECO:0000256" key="4">
    <source>
        <dbReference type="ARBA" id="ARBA00023004"/>
    </source>
</evidence>
<keyword evidence="6" id="KW-0503">Monooxygenase</keyword>
<dbReference type="PANTHER" id="PTHR46300">
    <property type="entry name" value="P450, PUTATIVE (EUROFUNG)-RELATED-RELATED"/>
    <property type="match status" value="1"/>
</dbReference>
<dbReference type="EMBL" id="FQNF01000121">
    <property type="protein sequence ID" value="SGZ41608.1"/>
    <property type="molecule type" value="Genomic_DNA"/>
</dbReference>
<organism evidence="8 9">
    <name type="scientific">Hanseniaspora guilliermondii</name>
    <dbReference type="NCBI Taxonomy" id="56406"/>
    <lineage>
        <taxon>Eukaryota</taxon>
        <taxon>Fungi</taxon>
        <taxon>Dikarya</taxon>
        <taxon>Ascomycota</taxon>
        <taxon>Saccharomycotina</taxon>
        <taxon>Saccharomycetes</taxon>
        <taxon>Saccharomycodales</taxon>
        <taxon>Saccharomycodaceae</taxon>
        <taxon>Hanseniaspora</taxon>
    </lineage>
</organism>
<dbReference type="PROSITE" id="PS00086">
    <property type="entry name" value="CYTOCHROME_P450"/>
    <property type="match status" value="1"/>
</dbReference>
<evidence type="ECO:0000256" key="6">
    <source>
        <dbReference type="RuleBase" id="RU000461"/>
    </source>
</evidence>
<dbReference type="Gene3D" id="1.10.630.10">
    <property type="entry name" value="Cytochrome P450"/>
    <property type="match status" value="1"/>
</dbReference>
<evidence type="ECO:0000256" key="1">
    <source>
        <dbReference type="ARBA" id="ARBA00010617"/>
    </source>
</evidence>
<comment type="cofactor">
    <cofactor evidence="5">
        <name>heme</name>
        <dbReference type="ChEBI" id="CHEBI:30413"/>
    </cofactor>
</comment>
<dbReference type="GO" id="GO:0016705">
    <property type="term" value="F:oxidoreductase activity, acting on paired donors, with incorporation or reduction of molecular oxygen"/>
    <property type="evidence" value="ECO:0007669"/>
    <property type="project" value="InterPro"/>
</dbReference>
<keyword evidence="2 5" id="KW-0479">Metal-binding</keyword>
<evidence type="ECO:0000313" key="8">
    <source>
        <dbReference type="EMBL" id="SGZ41608.1"/>
    </source>
</evidence>
<name>A0A1L0B4Y5_9ASCO</name>
<dbReference type="InterPro" id="IPR001128">
    <property type="entry name" value="Cyt_P450"/>
</dbReference>
<dbReference type="InterPro" id="IPR036396">
    <property type="entry name" value="Cyt_P450_sf"/>
</dbReference>
<keyword evidence="9" id="KW-1185">Reference proteome</keyword>
<evidence type="ECO:0000256" key="3">
    <source>
        <dbReference type="ARBA" id="ARBA00023002"/>
    </source>
</evidence>
<reference evidence="9" key="1">
    <citation type="submission" date="2016-11" db="EMBL/GenBank/DDBJ databases">
        <authorList>
            <person name="Guldener U."/>
        </authorList>
    </citation>
    <scope>NUCLEOTIDE SEQUENCE [LARGE SCALE GENOMIC DNA]</scope>
</reference>
<feature type="region of interest" description="Disordered" evidence="7">
    <location>
        <begin position="621"/>
        <end position="675"/>
    </location>
</feature>
<feature type="binding site" description="axial binding residue" evidence="5">
    <location>
        <position position="531"/>
    </location>
    <ligand>
        <name>heme</name>
        <dbReference type="ChEBI" id="CHEBI:30413"/>
    </ligand>
    <ligandPart>
        <name>Fe</name>
        <dbReference type="ChEBI" id="CHEBI:18248"/>
    </ligandPart>
</feature>
<evidence type="ECO:0008006" key="10">
    <source>
        <dbReference type="Google" id="ProtNLM"/>
    </source>
</evidence>
<evidence type="ECO:0000313" key="9">
    <source>
        <dbReference type="Proteomes" id="UP000183365"/>
    </source>
</evidence>
<dbReference type="PRINTS" id="PR00463">
    <property type="entry name" value="EP450I"/>
</dbReference>
<evidence type="ECO:0000256" key="5">
    <source>
        <dbReference type="PIRSR" id="PIRSR602401-1"/>
    </source>
</evidence>
<dbReference type="VEuPathDB" id="FungiDB:HGUI_03809"/>
<dbReference type="InterPro" id="IPR002401">
    <property type="entry name" value="Cyt_P450_E_grp-I"/>
</dbReference>
<evidence type="ECO:0000256" key="2">
    <source>
        <dbReference type="ARBA" id="ARBA00022723"/>
    </source>
</evidence>
<dbReference type="InterPro" id="IPR050364">
    <property type="entry name" value="Cytochrome_P450_fung"/>
</dbReference>
<dbReference type="AlphaFoldDB" id="A0A1L0B4Y5"/>
<dbReference type="SUPFAM" id="SSF48264">
    <property type="entry name" value="Cytochrome P450"/>
    <property type="match status" value="1"/>
</dbReference>
<proteinExistence type="inferred from homology"/>
<keyword evidence="4 5" id="KW-0408">Iron</keyword>
<dbReference type="OrthoDB" id="1055148at2759"/>
<keyword evidence="3 6" id="KW-0560">Oxidoreductase</keyword>
<dbReference type="Pfam" id="PF00067">
    <property type="entry name" value="p450"/>
    <property type="match status" value="2"/>
</dbReference>
<dbReference type="GO" id="GO:0005506">
    <property type="term" value="F:iron ion binding"/>
    <property type="evidence" value="ECO:0007669"/>
    <property type="project" value="InterPro"/>
</dbReference>
<dbReference type="Proteomes" id="UP000183365">
    <property type="component" value="Unassembled WGS sequence"/>
</dbReference>
<comment type="similarity">
    <text evidence="1 6">Belongs to the cytochrome P450 family.</text>
</comment>
<keyword evidence="5 6" id="KW-0349">Heme</keyword>
<accession>A0A1L0B4Y5</accession>
<sequence length="675" mass="78305">MPKSINKSKFMLTKPIFMKFFQWEETDKFVLLENPELPIFQFRLGFSWILVVNNHDIYKDLIVKNSKKTDDRPIGESFHKILSNQNNVFTIGTTPKGKDYNIIKEFFQKDFLTNSNLDEHFSKIIIHECKRFMADVNESTVDPLPYLQKYVSRISCWLCFGIDLNEALDDDYSDNDTATCGNLHSGIVSEIAFIEREIVRLRNPMTNGLDHLPKFIKSIFYKKTIAKIESIKTRRNKYINKLYDLSLKNYKTKLGKEINETKFAAEGCNQDFHQQLVKSLAFENCLITKYLNKNSKLKKEQVLAICLTMMSAGLDNISSLMNNVIHRLSQGTADMEHLQKNSYEEFCFNKKTLVKDICKTSDSLMYEEELTYLNERGELDIHPKVSNLFENPTEEIQEHMDEFGKFSFIKSLMYENIRYLSVAPVGLPRITTDDVNLSMGIKIPKGTKIITNLYLMNHSNEQFSEPYKFNPYRFFKDEMCPCDQCAFKKNKELPENISLPTLTDIDNGEDVVFEKGILCQVNGFGKGSRVCLGKRLAEYEMYYLLYYLLSSYKLKSLKTQFVPFQRNVHKKWSSSASNCEQASINIQETDPRINNACHDSISIEQKWNCLVSFERRKSIHKGKRSDSEGKGSRRAPVSRSISMYADFREQSVFPSSSEESISDHHSNNRRIVSIT</sequence>
<gene>
    <name evidence="8" type="ORF">HGUI_03809</name>
</gene>
<protein>
    <recommendedName>
        <fullName evidence="10">Cytochrome P450</fullName>
    </recommendedName>
</protein>
<evidence type="ECO:0000256" key="7">
    <source>
        <dbReference type="SAM" id="MobiDB-lite"/>
    </source>
</evidence>